<feature type="region of interest" description="Disordered" evidence="1">
    <location>
        <begin position="44"/>
        <end position="67"/>
    </location>
</feature>
<accession>A0A9D4G126</accession>
<dbReference type="AlphaFoldDB" id="A0A9D4G126"/>
<dbReference type="Proteomes" id="UP000828390">
    <property type="component" value="Unassembled WGS sequence"/>
</dbReference>
<reference evidence="2" key="2">
    <citation type="submission" date="2020-11" db="EMBL/GenBank/DDBJ databases">
        <authorList>
            <person name="McCartney M.A."/>
            <person name="Auch B."/>
            <person name="Kono T."/>
            <person name="Mallez S."/>
            <person name="Becker A."/>
            <person name="Gohl D.M."/>
            <person name="Silverstein K.A.T."/>
            <person name="Koren S."/>
            <person name="Bechman K.B."/>
            <person name="Herman A."/>
            <person name="Abrahante J.E."/>
            <person name="Garbe J."/>
        </authorList>
    </citation>
    <scope>NUCLEOTIDE SEQUENCE</scope>
    <source>
        <strain evidence="2">Duluth1</strain>
        <tissue evidence="2">Whole animal</tissue>
    </source>
</reference>
<name>A0A9D4G126_DREPO</name>
<keyword evidence="3" id="KW-1185">Reference proteome</keyword>
<protein>
    <submittedName>
        <fullName evidence="2">Uncharacterized protein</fullName>
    </submittedName>
</protein>
<gene>
    <name evidence="2" type="ORF">DPMN_137031</name>
</gene>
<sequence length="130" mass="14865">MMRTRQQNTKTHRSGPGITTTAHSTASPRLIHRSSCQQREQTLKHGTCAHQHKTKKTRSFDQTLRKTRDTNDRELRLLKFVRSHQLTLANSLNAHKPSRTATSNAPYRQLHINKANTRTFPGAEFVSDHG</sequence>
<feature type="region of interest" description="Disordered" evidence="1">
    <location>
        <begin position="1"/>
        <end position="29"/>
    </location>
</feature>
<reference evidence="2" key="1">
    <citation type="journal article" date="2019" name="bioRxiv">
        <title>The Genome of the Zebra Mussel, Dreissena polymorpha: A Resource for Invasive Species Research.</title>
        <authorList>
            <person name="McCartney M.A."/>
            <person name="Auch B."/>
            <person name="Kono T."/>
            <person name="Mallez S."/>
            <person name="Zhang Y."/>
            <person name="Obille A."/>
            <person name="Becker A."/>
            <person name="Abrahante J.E."/>
            <person name="Garbe J."/>
            <person name="Badalamenti J.P."/>
            <person name="Herman A."/>
            <person name="Mangelson H."/>
            <person name="Liachko I."/>
            <person name="Sullivan S."/>
            <person name="Sone E.D."/>
            <person name="Koren S."/>
            <person name="Silverstein K.A.T."/>
            <person name="Beckman K.B."/>
            <person name="Gohl D.M."/>
        </authorList>
    </citation>
    <scope>NUCLEOTIDE SEQUENCE</scope>
    <source>
        <strain evidence="2">Duluth1</strain>
        <tissue evidence="2">Whole animal</tissue>
    </source>
</reference>
<feature type="compositionally biased region" description="Polar residues" evidence="1">
    <location>
        <begin position="17"/>
        <end position="27"/>
    </location>
</feature>
<dbReference type="EMBL" id="JAIWYP010000006">
    <property type="protein sequence ID" value="KAH3808674.1"/>
    <property type="molecule type" value="Genomic_DNA"/>
</dbReference>
<comment type="caution">
    <text evidence="2">The sequence shown here is derived from an EMBL/GenBank/DDBJ whole genome shotgun (WGS) entry which is preliminary data.</text>
</comment>
<evidence type="ECO:0000313" key="3">
    <source>
        <dbReference type="Proteomes" id="UP000828390"/>
    </source>
</evidence>
<evidence type="ECO:0000256" key="1">
    <source>
        <dbReference type="SAM" id="MobiDB-lite"/>
    </source>
</evidence>
<evidence type="ECO:0000313" key="2">
    <source>
        <dbReference type="EMBL" id="KAH3808674.1"/>
    </source>
</evidence>
<organism evidence="2 3">
    <name type="scientific">Dreissena polymorpha</name>
    <name type="common">Zebra mussel</name>
    <name type="synonym">Mytilus polymorpha</name>
    <dbReference type="NCBI Taxonomy" id="45954"/>
    <lineage>
        <taxon>Eukaryota</taxon>
        <taxon>Metazoa</taxon>
        <taxon>Spiralia</taxon>
        <taxon>Lophotrochozoa</taxon>
        <taxon>Mollusca</taxon>
        <taxon>Bivalvia</taxon>
        <taxon>Autobranchia</taxon>
        <taxon>Heteroconchia</taxon>
        <taxon>Euheterodonta</taxon>
        <taxon>Imparidentia</taxon>
        <taxon>Neoheterodontei</taxon>
        <taxon>Myida</taxon>
        <taxon>Dreissenoidea</taxon>
        <taxon>Dreissenidae</taxon>
        <taxon>Dreissena</taxon>
    </lineage>
</organism>
<proteinExistence type="predicted"/>